<proteinExistence type="predicted"/>
<evidence type="ECO:0000313" key="4">
    <source>
        <dbReference type="Proteomes" id="UP000037395"/>
    </source>
</evidence>
<dbReference type="Proteomes" id="UP000037395">
    <property type="component" value="Unassembled WGS sequence"/>
</dbReference>
<organism evidence="3 4">
    <name type="scientific">Kitasatospora aureofaciens</name>
    <name type="common">Streptomyces aureofaciens</name>
    <dbReference type="NCBI Taxonomy" id="1894"/>
    <lineage>
        <taxon>Bacteria</taxon>
        <taxon>Bacillati</taxon>
        <taxon>Actinomycetota</taxon>
        <taxon>Actinomycetes</taxon>
        <taxon>Kitasatosporales</taxon>
        <taxon>Streptomycetaceae</taxon>
        <taxon>Kitasatospora</taxon>
    </lineage>
</organism>
<reference evidence="2" key="5">
    <citation type="submission" date="2020-09" db="EMBL/GenBank/DDBJ databases">
        <authorList>
            <person name="Sun Q."/>
            <person name="Ohkuma M."/>
        </authorList>
    </citation>
    <scope>NUCLEOTIDE SEQUENCE</scope>
    <source>
        <strain evidence="2">JCM 4434</strain>
    </source>
</reference>
<reference evidence="3" key="4">
    <citation type="submission" date="2016-08" db="EMBL/GenBank/DDBJ databases">
        <title>Sequencing, Assembly and Comparative Genomics of S. aureofaciens ATCC 10762.</title>
        <authorList>
            <person name="Gradnigo J.S."/>
            <person name="Johnson N."/>
            <person name="Somerville G.A."/>
        </authorList>
    </citation>
    <scope>NUCLEOTIDE SEQUENCE [LARGE SCALE GENOMIC DNA]</scope>
    <source>
        <strain evidence="3">ATCC 10762</strain>
    </source>
</reference>
<accession>A0A1E7NC37</accession>
<dbReference type="AlphaFoldDB" id="A0A1E7NC37"/>
<reference evidence="2 5" key="1">
    <citation type="journal article" date="2014" name="Int. J. Syst. Evol. Microbiol.">
        <title>Complete genome sequence of Corynebacterium casei LMG S-19264T (=DSM 44701T), isolated from a smear-ripened cheese.</title>
        <authorList>
            <consortium name="US DOE Joint Genome Institute (JGI-PGF)"/>
            <person name="Walter F."/>
            <person name="Albersmeier A."/>
            <person name="Kalinowski J."/>
            <person name="Ruckert C."/>
        </authorList>
    </citation>
    <scope>NUCLEOTIDE SEQUENCE [LARGE SCALE GENOMIC DNA]</scope>
    <source>
        <strain evidence="2 5">JCM 4434</strain>
    </source>
</reference>
<reference evidence="3 4" key="2">
    <citation type="submission" date="2014-07" db="EMBL/GenBank/DDBJ databases">
        <authorList>
            <person name="Zhang J.E."/>
            <person name="Yang H."/>
            <person name="Guo J."/>
            <person name="Deng Z."/>
            <person name="Luo H."/>
            <person name="Luo M."/>
            <person name="Zhao B."/>
        </authorList>
    </citation>
    <scope>NUCLEOTIDE SEQUENCE [LARGE SCALE GENOMIC DNA]</scope>
    <source>
        <strain evidence="3">ATCC 10762</strain>
        <strain evidence="4">ATCC 10762 / DSM 40127 / CCM 3239 / JCM 4008 / LMG 5968 / NBRC 12843 / NCIMB 8234 / A-377</strain>
    </source>
</reference>
<dbReference type="EMBL" id="BMUB01000019">
    <property type="protein sequence ID" value="GGU97657.1"/>
    <property type="molecule type" value="Genomic_DNA"/>
</dbReference>
<evidence type="ECO:0000256" key="1">
    <source>
        <dbReference type="SAM" id="SignalP"/>
    </source>
</evidence>
<protein>
    <submittedName>
        <fullName evidence="3">Uncharacterized protein</fullName>
    </submittedName>
</protein>
<name>A0A1E7NC37_KITAU</name>
<evidence type="ECO:0000313" key="3">
    <source>
        <dbReference type="EMBL" id="OEV38259.1"/>
    </source>
</evidence>
<reference evidence="4" key="3">
    <citation type="submission" date="2016-08" db="EMBL/GenBank/DDBJ databases">
        <title>Sequencing, assembly and comparative genomics of S. aureofaciens ATCC 10762.</title>
        <authorList>
            <person name="Gradnigo J.S."/>
            <person name="Johnson N."/>
            <person name="Somerville G.A."/>
        </authorList>
    </citation>
    <scope>NUCLEOTIDE SEQUENCE [LARGE SCALE GENOMIC DNA]</scope>
    <source>
        <strain evidence="4">ATCC 10762 / DSM 40127 / CCM 3239 / JCM 4008 / LMG 5968 / NBRC 12843 / NCIMB 8234 / A-377</strain>
    </source>
</reference>
<accession>A0A8H9HX81</accession>
<dbReference type="EMBL" id="JPRF03000015">
    <property type="protein sequence ID" value="OEV38259.1"/>
    <property type="molecule type" value="Genomic_DNA"/>
</dbReference>
<feature type="signal peptide" evidence="1">
    <location>
        <begin position="1"/>
        <end position="29"/>
    </location>
</feature>
<dbReference type="GeneID" id="97488937"/>
<evidence type="ECO:0000313" key="5">
    <source>
        <dbReference type="Proteomes" id="UP000610124"/>
    </source>
</evidence>
<keyword evidence="1" id="KW-0732">Signal</keyword>
<dbReference type="KEGG" id="kau:B6264_16055"/>
<sequence length="59" mass="6164">MFTTKKATAITAAAPAASGVMATAAPASAGVRAASENVRCFNEHWRDNSPRQLWDVTSA</sequence>
<dbReference type="Proteomes" id="UP000610124">
    <property type="component" value="Unassembled WGS sequence"/>
</dbReference>
<dbReference type="RefSeq" id="WP_050366767.1">
    <property type="nucleotide sequence ID" value="NZ_BMUB01000019.1"/>
</dbReference>
<keyword evidence="4" id="KW-1185">Reference proteome</keyword>
<comment type="caution">
    <text evidence="3">The sequence shown here is derived from an EMBL/GenBank/DDBJ whole genome shotgun (WGS) entry which is preliminary data.</text>
</comment>
<feature type="chain" id="PRO_5044058307" evidence="1">
    <location>
        <begin position="30"/>
        <end position="59"/>
    </location>
</feature>
<evidence type="ECO:0000313" key="2">
    <source>
        <dbReference type="EMBL" id="GGU97657.1"/>
    </source>
</evidence>
<gene>
    <name evidence="2" type="ORF">GCM10010502_59920</name>
    <name evidence="3" type="ORF">HS99_0022215</name>
</gene>